<dbReference type="Pfam" id="PF15324">
    <property type="entry name" value="TALPID3"/>
    <property type="match status" value="1"/>
</dbReference>
<feature type="region of interest" description="Disordered" evidence="2">
    <location>
        <begin position="986"/>
        <end position="1133"/>
    </location>
</feature>
<gene>
    <name evidence="3" type="ORF">HGM15179_010089</name>
</gene>
<feature type="compositionally biased region" description="Basic and acidic residues" evidence="2">
    <location>
        <begin position="1027"/>
        <end position="1036"/>
    </location>
</feature>
<proteinExistence type="predicted"/>
<dbReference type="PANTHER" id="PTHR15721:SF2">
    <property type="entry name" value="PROTEIN TALPID3"/>
    <property type="match status" value="1"/>
</dbReference>
<feature type="compositionally biased region" description="Basic and acidic residues" evidence="2">
    <location>
        <begin position="400"/>
        <end position="424"/>
    </location>
</feature>
<dbReference type="GO" id="GO:0007224">
    <property type="term" value="P:smoothened signaling pathway"/>
    <property type="evidence" value="ECO:0007669"/>
    <property type="project" value="InterPro"/>
</dbReference>
<feature type="compositionally biased region" description="Polar residues" evidence="2">
    <location>
        <begin position="659"/>
        <end position="676"/>
    </location>
</feature>
<dbReference type="GO" id="GO:0036064">
    <property type="term" value="C:ciliary basal body"/>
    <property type="evidence" value="ECO:0007669"/>
    <property type="project" value="TreeGrafter"/>
</dbReference>
<feature type="compositionally biased region" description="Pro residues" evidence="2">
    <location>
        <begin position="1079"/>
        <end position="1090"/>
    </location>
</feature>
<evidence type="ECO:0000256" key="2">
    <source>
        <dbReference type="SAM" id="MobiDB-lite"/>
    </source>
</evidence>
<feature type="compositionally biased region" description="Polar residues" evidence="2">
    <location>
        <begin position="1"/>
        <end position="13"/>
    </location>
</feature>
<evidence type="ECO:0000313" key="4">
    <source>
        <dbReference type="Proteomes" id="UP000796761"/>
    </source>
</evidence>
<feature type="region of interest" description="Disordered" evidence="2">
    <location>
        <begin position="654"/>
        <end position="677"/>
    </location>
</feature>
<name>A0A8K1GE04_9PASS</name>
<feature type="compositionally biased region" description="Pro residues" evidence="2">
    <location>
        <begin position="1123"/>
        <end position="1132"/>
    </location>
</feature>
<protein>
    <recommendedName>
        <fullName evidence="5">Protein TALPID3</fullName>
    </recommendedName>
</protein>
<evidence type="ECO:0008006" key="5">
    <source>
        <dbReference type="Google" id="ProtNLM"/>
    </source>
</evidence>
<reference evidence="3" key="1">
    <citation type="submission" date="2019-04" db="EMBL/GenBank/DDBJ databases">
        <title>Genome assembly of Zosterops borbonicus 15179.</title>
        <authorList>
            <person name="Leroy T."/>
            <person name="Anselmetti Y."/>
            <person name="Tilak M.-K."/>
            <person name="Nabholz B."/>
        </authorList>
    </citation>
    <scope>NUCLEOTIDE SEQUENCE</scope>
    <source>
        <strain evidence="3">HGM_15179</strain>
        <tissue evidence="3">Muscle</tissue>
    </source>
</reference>
<feature type="region of interest" description="Disordered" evidence="2">
    <location>
        <begin position="1153"/>
        <end position="1199"/>
    </location>
</feature>
<organism evidence="3 4">
    <name type="scientific">Zosterops borbonicus</name>
    <dbReference type="NCBI Taxonomy" id="364589"/>
    <lineage>
        <taxon>Eukaryota</taxon>
        <taxon>Metazoa</taxon>
        <taxon>Chordata</taxon>
        <taxon>Craniata</taxon>
        <taxon>Vertebrata</taxon>
        <taxon>Euteleostomi</taxon>
        <taxon>Archelosauria</taxon>
        <taxon>Archosauria</taxon>
        <taxon>Dinosauria</taxon>
        <taxon>Saurischia</taxon>
        <taxon>Theropoda</taxon>
        <taxon>Coelurosauria</taxon>
        <taxon>Aves</taxon>
        <taxon>Neognathae</taxon>
        <taxon>Neoaves</taxon>
        <taxon>Telluraves</taxon>
        <taxon>Australaves</taxon>
        <taxon>Passeriformes</taxon>
        <taxon>Sylvioidea</taxon>
        <taxon>Zosteropidae</taxon>
        <taxon>Zosterops</taxon>
    </lineage>
</organism>
<sequence>MEAESTSSDSQDSLGGLTPGNVLIRSTARYPGEAAAQDDPSLLLEYSRGPEDYVLISQYATGQKEALRAVLMQKIQNVPVPKEVKVQLLGNAFTDKRESLGGSTRSAARDVDSATTIAAAAAAVIATAAPLLKVQNDLEAKVNSVSELVQKLQETDRQLQRMSEQQTSVKAQHEEPHYHQRVRELEKQMNAFMVQRIQHLEKLQEQQMNIQSHLISSAVNSRGLQQSPAPGPLPGRWEKPEHRSLTNEAPSSHRSLFPTSAASVQAYSSHFPSLGLHTQKSPLNTPVPRRYAPEPVPKNAKISEKENSLVKKENILKPTREEISVKQMESSKKTALSSNERSRHSVRDRHKALRASSNPFESYRSIEKTVQKADDLLQDLGKLRREMHNILQGASPWKSDVNDVIKSKNPPEKSAPDPPEHGLLDKPSILQKVEVPRSILTDAEKTLRGVQNSKKVLEENLEAVTHAKDGDALYSISNSLATNRDVLEEIRIRRTVDEWIKAISEEIQTEMARNDSEPGKYDQKAPWNKKAQNLKAVKTKKEIKERTQSIQGCLTKKPLSAPKPLQKQVEDNTRKQKFRTYFSENVQSKERRTDGAVGGTALVQNEDDLSQVYGKPIYQGHRSTLKKGPYLRFSSPSPKSKLLRPKLIETVRGTKVKSAKTQTSSHTGKIISSPQKKQPVFALPQQPSQYFFSPSQDVPAASGPLEGQLIPMAIPLGQTQSSSSLVQPAVVVIDKPHPITLTTSLPQVPPKPPVEVKKPNIAIVEMRSEKKDPPQLSVQVLPNVDIDSASSASGSVSHFPPGSDVLLPPVDAVIQSPEESEEEDTKIPGNNFIDVTDVIQDQEEERDEIPEFLEPLLELNGQFKVASPPCNGPLFPPVVCAPQQSADILDERIQRRETIENKLINWVEQEIMAKIISEICSAQKETVASISSESEDSEVGSPDFDEVAGAEGFQHFVDAGVPVDSEMINNFVKEALSETIATMLGDSQAQRAVPGPRAPPSTPTVMEAPVPTPVPTPQATPPPSPPSEKELPEVKTPDSSPSPPEMSGDVREHEKIKETGVETEAATSRVVTPVVTPVTTPPPAATPSPPVSEWGSQTAKRESPKLPNPWDGAELPLQEENPSPVPEEPFCPRPVEMSVANDEEPEAWVLPSQQVPGRPLEPFPCSAQVPSPVPTVSSGVSSQESSSSSIIPTETETTDRALSEGEVLFTYGQTLPAAALTGGGLSLPNLTESLSSTLRDANEMDYDPPSEGQVLRRTDKGCHRDPVLTILTKLNQAPVFAQEGRDHLEDSDGSIGELSEGQRPRLTRAQGRILMGNSIFMEHPTAQSSGNRPHQGLRSASPGQLAQIGAEILGDADASPSPMLLAELESQPGSIPALPAAQPSCSMTTLPEDLSQEESQGAARAETVKPRVIFVRRKSEEMQQEVTSLSYQVAH</sequence>
<feature type="region of interest" description="Disordered" evidence="2">
    <location>
        <begin position="1"/>
        <end position="20"/>
    </location>
</feature>
<dbReference type="Proteomes" id="UP000796761">
    <property type="component" value="Unassembled WGS sequence"/>
</dbReference>
<dbReference type="PANTHER" id="PTHR15721">
    <property type="entry name" value="KIAA0586 PROTEIN"/>
    <property type="match status" value="1"/>
</dbReference>
<keyword evidence="1" id="KW-0175">Coiled coil</keyword>
<dbReference type="InterPro" id="IPR029246">
    <property type="entry name" value="TALPID3"/>
</dbReference>
<feature type="compositionally biased region" description="Pro residues" evidence="2">
    <location>
        <begin position="1010"/>
        <end position="1026"/>
    </location>
</feature>
<feature type="compositionally biased region" description="Low complexity" evidence="2">
    <location>
        <begin position="1065"/>
        <end position="1078"/>
    </location>
</feature>
<dbReference type="EMBL" id="SWJQ01000287">
    <property type="protein sequence ID" value="TRZ16995.1"/>
    <property type="molecule type" value="Genomic_DNA"/>
</dbReference>
<feature type="compositionally biased region" description="Basic and acidic residues" evidence="2">
    <location>
        <begin position="236"/>
        <end position="245"/>
    </location>
</feature>
<evidence type="ECO:0000256" key="1">
    <source>
        <dbReference type="SAM" id="Coils"/>
    </source>
</evidence>
<feature type="region of interest" description="Disordered" evidence="2">
    <location>
        <begin position="400"/>
        <end position="428"/>
    </location>
</feature>
<feature type="region of interest" description="Disordered" evidence="2">
    <location>
        <begin position="320"/>
        <end position="360"/>
    </location>
</feature>
<evidence type="ECO:0000313" key="3">
    <source>
        <dbReference type="EMBL" id="TRZ16995.1"/>
    </source>
</evidence>
<feature type="coiled-coil region" evidence="1">
    <location>
        <begin position="135"/>
        <end position="172"/>
    </location>
</feature>
<feature type="compositionally biased region" description="Basic and acidic residues" evidence="2">
    <location>
        <begin position="320"/>
        <end position="332"/>
    </location>
</feature>
<feature type="compositionally biased region" description="Low complexity" evidence="2">
    <location>
        <begin position="1174"/>
        <end position="1195"/>
    </location>
</feature>
<dbReference type="OrthoDB" id="10057439at2759"/>
<feature type="compositionally biased region" description="Basic and acidic residues" evidence="2">
    <location>
        <begin position="1048"/>
        <end position="1060"/>
    </location>
</feature>
<comment type="caution">
    <text evidence="3">The sequence shown here is derived from an EMBL/GenBank/DDBJ whole genome shotgun (WGS) entry which is preliminary data.</text>
</comment>
<accession>A0A8K1GE04</accession>
<dbReference type="GO" id="GO:0005814">
    <property type="term" value="C:centriole"/>
    <property type="evidence" value="ECO:0007669"/>
    <property type="project" value="TreeGrafter"/>
</dbReference>
<keyword evidence="4" id="KW-1185">Reference proteome</keyword>
<feature type="region of interest" description="Disordered" evidence="2">
    <location>
        <begin position="222"/>
        <end position="254"/>
    </location>
</feature>